<evidence type="ECO:0000313" key="7">
    <source>
        <dbReference type="Proteomes" id="UP000265000"/>
    </source>
</evidence>
<accession>A0A3Q2PN39</accession>
<sequence>MACRQTKGGAILAYLGLLVFVTSPCRCAKLTRLKALDESRESPVHTKSRPDRGPLHNGRLLIMQNSLKDTKLNGTNSTEPVFDVEADYQADMGWQTKQLTGKTDWQKKAMESLLKMESKVECMQDSMKLLVHDAASTPASLIFVDRGNLSPLSLTKLPSSCGYTIRSTQKDLVLMAPYNGCFIVLQENYYVLPLLWWGLPVKMTCPLMEHVSQNPPMVTCHAEGMIVKTEWTTSASKIKVNVNGNWESLLTAAQRCVFGIVEHPEGVVISVHYAPCLVKKDGMYTLELAADAETKVSCPPLSAAPHKLTESQVKGFGQESDIPSKWENHFPTPYPSLTFPPAQTASQVPNSSQTPKVPSKPNLGSKPKLFPYFSGFPDAYLQSPDISPTKPPQTPTSAFPFYPHPLYPQFLHPVMAEMMQPEIKSPFYELDDNQMPNKLRLPLYQSQKPEPPSSYPEAQEDKFNIFHDTKVLSQLANSYLYLERLSEKPGQSHPIMSEKGQAAHMPFRLICTRQMAASKPSGLSQSSWYDMFKGEVDQLFALVCTQVELTLKPGDVLQPPYPETPKGQVHGPFYLLCALQTPKLRHSKTSQGYVYHSFYVLCIQHKQSSKPAEVAWAQESPKGHLYQAFYPFLFSKKSIGDTEPPQSVTQPQVYPHLFPFYHQPKPTQKPAVAQPPPQATPQPQVYPQFPFYPHPSFPTQKPAVTRRLQQATPQPQVYPQFNFYPQQKPTQKPATHPLQETPQPQVYPQFFPFYSQQKPAQKLAATHPPQATPQPQVYPQFNFYPQQKPTQKPATHPLQETPQPQVYPQFFPFYSQQKPAQKPAVTQPPQATPQLQVYPQFPYYPHPSFPTQKPAVTRPLQQATPQPQVYPQFNFYPHPKPTQKPAVTQPPQQATPQPQVYPHLFPFYPQQKTTQMPATHPPQTPQPQVYPRLFNFYSQQKPNQKPAVTLPPQKETPQPQVDPQLLPFYSQQKQTQRPTTWKPQPATQQAQVYPPFFYFYTQPNVVKLTVTQSPQPATSQSKVYMHFSDFNPKVKPASNPVPVTLPQQLQLSKGQPFQPFYNYYLQTQPKTTSSPTAKPQTLQPKDPMGQERQQMCFYSQLLPENRLANIPTKTAEGHVYGPCQQSKQPDVEMSETVSMGNHRYSQLAIASSPQGQIKYPFNSFHYSQHPQSAYLSSTSMQQPRSVANEQKMNSLTSTHAQPVYCPQYCPSGLSNCCLEIAFHQHLHISAPGDIKAEPQFYTNFSLLPYSDFSQGLETAKISQKLSAVLQAVRSGATTKFSPRAPQSPYGNKYFFNPPDGILSSRSTRSMTTNQKPVYPHFGNKSLNPLWAHVAKNVELQGLEQGKSESPNDSSKPWASGNEQGTSVVHYEPFNVRFSDPSIHSRPSFMSHLSQHGLHIAEHPNKPALERHSIHHDFKRAIDRSFSAFYMPGDSSVSYNTVSLNGSKEQPSKTGPKNPSKLQKTQNLHSGGFVLLQHGPPGREPSRFSDSQMSFDELSHGAKAKTLKLLRQHADPQTLESMLEEKGKRLEEVSTYPPGDTNLQRNGYISGSFILKSDDAKPASVLPKQSFSAEQLRPEILKSFESLWKSQTPSDFKQFLANVPVKTEELHVGLTNQENGQASSDGHASKR</sequence>
<dbReference type="InterPro" id="IPR054554">
    <property type="entry name" value="ZP1/4_Ig-like"/>
</dbReference>
<comment type="subcellular location">
    <subcellularLocation>
        <location evidence="1">Secreted</location>
    </subcellularLocation>
</comment>
<keyword evidence="2" id="KW-0964">Secreted</keyword>
<feature type="compositionally biased region" description="Polar residues" evidence="4">
    <location>
        <begin position="719"/>
        <end position="741"/>
    </location>
</feature>
<evidence type="ECO:0000256" key="4">
    <source>
        <dbReference type="SAM" id="MobiDB-lite"/>
    </source>
</evidence>
<keyword evidence="3" id="KW-0732">Signal</keyword>
<evidence type="ECO:0000313" key="6">
    <source>
        <dbReference type="Ensembl" id="ENSFHEP00000014756.1"/>
    </source>
</evidence>
<protein>
    <submittedName>
        <fullName evidence="6">Uncharacterized LOC105925180</fullName>
    </submittedName>
</protein>
<feature type="region of interest" description="Disordered" evidence="4">
    <location>
        <begin position="719"/>
        <end position="742"/>
    </location>
</feature>
<keyword evidence="7" id="KW-1185">Reference proteome</keyword>
<evidence type="ECO:0000256" key="1">
    <source>
        <dbReference type="ARBA" id="ARBA00004613"/>
    </source>
</evidence>
<evidence type="ECO:0000259" key="5">
    <source>
        <dbReference type="Pfam" id="PF22821"/>
    </source>
</evidence>
<dbReference type="STRING" id="8078.ENSFHEP00000014756"/>
<feature type="region of interest" description="Disordered" evidence="4">
    <location>
        <begin position="38"/>
        <end position="57"/>
    </location>
</feature>
<evidence type="ECO:0000256" key="2">
    <source>
        <dbReference type="ARBA" id="ARBA00022525"/>
    </source>
</evidence>
<feature type="compositionally biased region" description="Polar residues" evidence="4">
    <location>
        <begin position="1068"/>
        <end position="1083"/>
    </location>
</feature>
<dbReference type="Pfam" id="PF22821">
    <property type="entry name" value="ZP1_ZP4_Ig-like"/>
    <property type="match status" value="1"/>
</dbReference>
<feature type="region of interest" description="Disordered" evidence="4">
    <location>
        <begin position="1068"/>
        <end position="1089"/>
    </location>
</feature>
<evidence type="ECO:0000256" key="3">
    <source>
        <dbReference type="ARBA" id="ARBA00022729"/>
    </source>
</evidence>
<feature type="compositionally biased region" description="Polar residues" evidence="4">
    <location>
        <begin position="1347"/>
        <end position="1364"/>
    </location>
</feature>
<proteinExistence type="predicted"/>
<dbReference type="GeneTree" id="ENSGT00940000173998"/>
<feature type="domain" description="Zona pellucida sperm-binding protein 1/4 Ig-like" evidence="5">
    <location>
        <begin position="122"/>
        <end position="195"/>
    </location>
</feature>
<feature type="region of interest" description="Disordered" evidence="4">
    <location>
        <begin position="1440"/>
        <end position="1464"/>
    </location>
</feature>
<feature type="compositionally biased region" description="Polar residues" evidence="4">
    <location>
        <begin position="341"/>
        <end position="356"/>
    </location>
</feature>
<name>A0A3Q2PN39_FUNHE</name>
<feature type="compositionally biased region" description="Basic and acidic residues" evidence="4">
    <location>
        <begin position="38"/>
        <end position="54"/>
    </location>
</feature>
<feature type="compositionally biased region" description="Polar residues" evidence="4">
    <location>
        <begin position="777"/>
        <end position="801"/>
    </location>
</feature>
<dbReference type="GO" id="GO:0005576">
    <property type="term" value="C:extracellular region"/>
    <property type="evidence" value="ECO:0007669"/>
    <property type="project" value="UniProtKB-SubCell"/>
</dbReference>
<dbReference type="Proteomes" id="UP000265000">
    <property type="component" value="Unplaced"/>
</dbReference>
<feature type="compositionally biased region" description="Low complexity" evidence="4">
    <location>
        <begin position="759"/>
        <end position="775"/>
    </location>
</feature>
<feature type="region of interest" description="Disordered" evidence="4">
    <location>
        <begin position="337"/>
        <end position="364"/>
    </location>
</feature>
<feature type="region of interest" description="Disordered" evidence="4">
    <location>
        <begin position="759"/>
        <end position="802"/>
    </location>
</feature>
<feature type="region of interest" description="Disordered" evidence="4">
    <location>
        <begin position="1343"/>
        <end position="1364"/>
    </location>
</feature>
<reference evidence="6" key="2">
    <citation type="submission" date="2025-09" db="UniProtKB">
        <authorList>
            <consortium name="Ensembl"/>
        </authorList>
    </citation>
    <scope>IDENTIFICATION</scope>
</reference>
<feature type="region of interest" description="Disordered" evidence="4">
    <location>
        <begin position="665"/>
        <end position="685"/>
    </location>
</feature>
<dbReference type="Ensembl" id="ENSFHET00000022678.1">
    <property type="protein sequence ID" value="ENSFHEP00000014756.1"/>
    <property type="gene ID" value="ENSFHEG00000016340.1"/>
</dbReference>
<reference evidence="6" key="1">
    <citation type="submission" date="2025-08" db="UniProtKB">
        <authorList>
            <consortium name="Ensembl"/>
        </authorList>
    </citation>
    <scope>IDENTIFICATION</scope>
</reference>
<organism evidence="6 7">
    <name type="scientific">Fundulus heteroclitus</name>
    <name type="common">Killifish</name>
    <name type="synonym">Mummichog</name>
    <dbReference type="NCBI Taxonomy" id="8078"/>
    <lineage>
        <taxon>Eukaryota</taxon>
        <taxon>Metazoa</taxon>
        <taxon>Chordata</taxon>
        <taxon>Craniata</taxon>
        <taxon>Vertebrata</taxon>
        <taxon>Euteleostomi</taxon>
        <taxon>Actinopterygii</taxon>
        <taxon>Neopterygii</taxon>
        <taxon>Teleostei</taxon>
        <taxon>Neoteleostei</taxon>
        <taxon>Acanthomorphata</taxon>
        <taxon>Ovalentaria</taxon>
        <taxon>Atherinomorphae</taxon>
        <taxon>Cyprinodontiformes</taxon>
        <taxon>Fundulidae</taxon>
        <taxon>Fundulus</taxon>
    </lineage>
</organism>